<dbReference type="HOGENOM" id="CLU_045372_0_0_11"/>
<reference evidence="8" key="1">
    <citation type="submission" date="2009-11" db="EMBL/GenBank/DDBJ databases">
        <title>The complete chromosome of Xylanimonas cellulosilytica DSM 15894.</title>
        <authorList>
            <consortium name="US DOE Joint Genome Institute (JGI-PGF)"/>
            <person name="Lucas S."/>
            <person name="Copeland A."/>
            <person name="Lapidus A."/>
            <person name="Glavina del Rio T."/>
            <person name="Dalin E."/>
            <person name="Tice H."/>
            <person name="Bruce D."/>
            <person name="Goodwin L."/>
            <person name="Pitluck S."/>
            <person name="Kyrpides N."/>
            <person name="Mavromatis K."/>
            <person name="Ivanova N."/>
            <person name="Mikhailova N."/>
            <person name="Foster B."/>
            <person name="Clum A."/>
            <person name="Brettin T."/>
            <person name="Detter J.C."/>
            <person name="Han C."/>
            <person name="Larimer F."/>
            <person name="Land M."/>
            <person name="Hauser L."/>
            <person name="Markowitz V."/>
            <person name="Cheng J.F."/>
            <person name="Hugenholtz P."/>
            <person name="Woyke T."/>
            <person name="Wu D."/>
            <person name="Gehrich-Schroeter G."/>
            <person name="Schneider S."/>
            <person name="Pukall S.R."/>
            <person name="Klenk H.P."/>
            <person name="Eisen J.A."/>
        </authorList>
    </citation>
    <scope>NUCLEOTIDE SEQUENCE [LARGE SCALE GENOMIC DNA]</scope>
    <source>
        <strain evidence="8">DSM 15894 / CECT 5975 / LMG 20990 / XIL07</strain>
    </source>
</reference>
<feature type="transmembrane region" description="Helical" evidence="5">
    <location>
        <begin position="99"/>
        <end position="118"/>
    </location>
</feature>
<name>D1BXS0_XYLCX</name>
<organism evidence="7 8">
    <name type="scientific">Xylanimonas cellulosilytica (strain DSM 15894 / JCM 12276 / CECT 5975 / KCTC 9989 / LMG 20990 / NBRC 107835 / XIL07)</name>
    <dbReference type="NCBI Taxonomy" id="446471"/>
    <lineage>
        <taxon>Bacteria</taxon>
        <taxon>Bacillati</taxon>
        <taxon>Actinomycetota</taxon>
        <taxon>Actinomycetes</taxon>
        <taxon>Micrococcales</taxon>
        <taxon>Promicromonosporaceae</taxon>
        <taxon>Xylanimonas</taxon>
    </lineage>
</organism>
<feature type="transmembrane region" description="Helical" evidence="5">
    <location>
        <begin position="38"/>
        <end position="57"/>
    </location>
</feature>
<dbReference type="GO" id="GO:0016020">
    <property type="term" value="C:membrane"/>
    <property type="evidence" value="ECO:0007669"/>
    <property type="project" value="UniProtKB-SubCell"/>
</dbReference>
<evidence type="ECO:0000256" key="4">
    <source>
        <dbReference type="ARBA" id="ARBA00023136"/>
    </source>
</evidence>
<keyword evidence="3 5" id="KW-1133">Transmembrane helix</keyword>
<comment type="subcellular location">
    <subcellularLocation>
        <location evidence="1">Membrane</location>
        <topology evidence="1">Multi-pass membrane protein</topology>
    </subcellularLocation>
</comment>
<feature type="transmembrane region" description="Helical" evidence="5">
    <location>
        <begin position="190"/>
        <end position="209"/>
    </location>
</feature>
<evidence type="ECO:0000256" key="5">
    <source>
        <dbReference type="SAM" id="Phobius"/>
    </source>
</evidence>
<evidence type="ECO:0000259" key="6">
    <source>
        <dbReference type="Pfam" id="PF04932"/>
    </source>
</evidence>
<keyword evidence="2 5" id="KW-0812">Transmembrane</keyword>
<dbReference type="RefSeq" id="WP_012879453.1">
    <property type="nucleotide sequence ID" value="NC_013530.1"/>
</dbReference>
<dbReference type="eggNOG" id="COG3307">
    <property type="taxonomic scope" value="Bacteria"/>
</dbReference>
<dbReference type="EMBL" id="CP001821">
    <property type="protein sequence ID" value="ACZ31711.1"/>
    <property type="molecule type" value="Genomic_DNA"/>
</dbReference>
<evidence type="ECO:0000256" key="1">
    <source>
        <dbReference type="ARBA" id="ARBA00004141"/>
    </source>
</evidence>
<feature type="transmembrane region" description="Helical" evidence="5">
    <location>
        <begin position="69"/>
        <end position="87"/>
    </location>
</feature>
<dbReference type="OrthoDB" id="5243524at2"/>
<evidence type="ECO:0000313" key="7">
    <source>
        <dbReference type="EMBL" id="ACZ31711.1"/>
    </source>
</evidence>
<feature type="transmembrane region" description="Helical" evidence="5">
    <location>
        <begin position="259"/>
        <end position="280"/>
    </location>
</feature>
<dbReference type="Proteomes" id="UP000002255">
    <property type="component" value="Chromosome"/>
</dbReference>
<keyword evidence="8" id="KW-1185">Reference proteome</keyword>
<evidence type="ECO:0000256" key="3">
    <source>
        <dbReference type="ARBA" id="ARBA00022989"/>
    </source>
</evidence>
<evidence type="ECO:0000256" key="2">
    <source>
        <dbReference type="ARBA" id="ARBA00022692"/>
    </source>
</evidence>
<feature type="transmembrane region" description="Helical" evidence="5">
    <location>
        <begin position="330"/>
        <end position="360"/>
    </location>
</feature>
<feature type="transmembrane region" description="Helical" evidence="5">
    <location>
        <begin position="130"/>
        <end position="151"/>
    </location>
</feature>
<dbReference type="AlphaFoldDB" id="D1BXS0"/>
<dbReference type="PANTHER" id="PTHR37422">
    <property type="entry name" value="TEICHURONIC ACID BIOSYNTHESIS PROTEIN TUAE"/>
    <property type="match status" value="1"/>
</dbReference>
<proteinExistence type="predicted"/>
<sequence>MPRLIHRFDALSVLTLWMVSLYIFPSEATISAVQSLGRPSTILGLACLLWWVLHTTLRSRPEARPHQPVRIAVVVFVLVVLVSYAVTNARGMPVTDRSVADSALIRLASWVGPALVVMDGVRRKDEFFVLLRRIGVAGTAMATLGLIQFVTGRTWIDIIQLPGFTTAGSDLGGRGGFFRPVGTASHALEYAIVISAAFPLTLNAALFLHRSGLLRRWYGSVIIALASLFAVSRSALIGVVTGLLVLAPTWPPRVRAKTALVGICLLGAVYLTVPGIIGTLRGMFSLSGDTSTDSRVDSWDTAFEIAGRYPGVGRGFGTFIGSYRILDNAYLVMLIEVGIVGVIAYFAMILTALYCVFTAAHRTNDPVLRNQLQALGAALTAVALLAAFFDAFSFNQAVATTFLLIGCCGAARQVQTDTG</sequence>
<dbReference type="KEGG" id="xce:Xcel_2697"/>
<accession>D1BXS0</accession>
<evidence type="ECO:0000313" key="8">
    <source>
        <dbReference type="Proteomes" id="UP000002255"/>
    </source>
</evidence>
<dbReference type="STRING" id="446471.Xcel_2697"/>
<feature type="transmembrane region" description="Helical" evidence="5">
    <location>
        <begin position="221"/>
        <end position="247"/>
    </location>
</feature>
<feature type="transmembrane region" description="Helical" evidence="5">
    <location>
        <begin position="372"/>
        <end position="392"/>
    </location>
</feature>
<dbReference type="PANTHER" id="PTHR37422:SF13">
    <property type="entry name" value="LIPOPOLYSACCHARIDE BIOSYNTHESIS PROTEIN PA4999-RELATED"/>
    <property type="match status" value="1"/>
</dbReference>
<keyword evidence="4 5" id="KW-0472">Membrane</keyword>
<dbReference type="Pfam" id="PF04932">
    <property type="entry name" value="Wzy_C"/>
    <property type="match status" value="1"/>
</dbReference>
<dbReference type="InterPro" id="IPR007016">
    <property type="entry name" value="O-antigen_ligase-rel_domated"/>
</dbReference>
<reference evidence="7 8" key="2">
    <citation type="journal article" date="2010" name="Stand. Genomic Sci.">
        <title>Complete genome sequence of Xylanimonas cellulosilytica type strain (XIL07).</title>
        <authorList>
            <person name="Foster B."/>
            <person name="Pukall R."/>
            <person name="Abt B."/>
            <person name="Nolan M."/>
            <person name="Glavina Del Rio T."/>
            <person name="Chen F."/>
            <person name="Lucas S."/>
            <person name="Tice H."/>
            <person name="Pitluck S."/>
            <person name="Cheng J.-F."/>
            <person name="Chertkov O."/>
            <person name="Brettin T."/>
            <person name="Han C."/>
            <person name="Detter J.C."/>
            <person name="Bruce D."/>
            <person name="Goodwin L."/>
            <person name="Ivanova N."/>
            <person name="Mavromatis K."/>
            <person name="Pati A."/>
            <person name="Mikhailova N."/>
            <person name="Chen A."/>
            <person name="Palaniappan K."/>
            <person name="Land M."/>
            <person name="Hauser L."/>
            <person name="Chang Y.-J."/>
            <person name="Jeffries C.D."/>
            <person name="Chain P."/>
            <person name="Rohde M."/>
            <person name="Goeker M."/>
            <person name="Bristow J."/>
            <person name="Eisen J.A."/>
            <person name="Markowitz V."/>
            <person name="Hugenholtz P."/>
            <person name="Kyrpides N.C."/>
            <person name="Klenk H.-P."/>
            <person name="Lapidus A."/>
        </authorList>
    </citation>
    <scope>NUCLEOTIDE SEQUENCE [LARGE SCALE GENOMIC DNA]</scope>
    <source>
        <strain evidence="8">DSM 15894 / CECT 5975 / LMG 20990 / XIL07</strain>
    </source>
</reference>
<dbReference type="InterPro" id="IPR051533">
    <property type="entry name" value="WaaL-like"/>
</dbReference>
<gene>
    <name evidence="7" type="ordered locus">Xcel_2697</name>
</gene>
<protein>
    <submittedName>
        <fullName evidence="7">O-antigen polymerase</fullName>
    </submittedName>
</protein>
<feature type="domain" description="O-antigen ligase-related" evidence="6">
    <location>
        <begin position="220"/>
        <end position="346"/>
    </location>
</feature>